<name>A0ABN9ACG7_9NEOB</name>
<evidence type="ECO:0000313" key="2">
    <source>
        <dbReference type="EMBL" id="CAI9532505.1"/>
    </source>
</evidence>
<dbReference type="Proteomes" id="UP001162483">
    <property type="component" value="Unassembled WGS sequence"/>
</dbReference>
<gene>
    <name evidence="2" type="ORF">SPARVUS_LOCUS232032</name>
</gene>
<feature type="compositionally biased region" description="Basic and acidic residues" evidence="1">
    <location>
        <begin position="49"/>
        <end position="58"/>
    </location>
</feature>
<evidence type="ECO:0000256" key="1">
    <source>
        <dbReference type="SAM" id="MobiDB-lite"/>
    </source>
</evidence>
<feature type="non-terminal residue" evidence="2">
    <location>
        <position position="143"/>
    </location>
</feature>
<protein>
    <submittedName>
        <fullName evidence="2">Uncharacterized protein</fullName>
    </submittedName>
</protein>
<sequence length="143" mass="15581">MQMSAVDLRITAHFIPLASHGAKTSVWSHSVAVEAAAMGGHTATYDKMETSRSVRRPESGTWQSGAQWEAVQGPRSHCGPSSSVTRRYGGPWPIWGLVAPRRSVRRFQSGTWQSGAMGGRTGTQVTLWDQHQREQAVTGAHGR</sequence>
<proteinExistence type="predicted"/>
<accession>A0ABN9ACG7</accession>
<comment type="caution">
    <text evidence="2">The sequence shown here is derived from an EMBL/GenBank/DDBJ whole genome shotgun (WGS) entry which is preliminary data.</text>
</comment>
<feature type="region of interest" description="Disordered" evidence="1">
    <location>
        <begin position="49"/>
        <end position="87"/>
    </location>
</feature>
<organism evidence="2 3">
    <name type="scientific">Staurois parvus</name>
    <dbReference type="NCBI Taxonomy" id="386267"/>
    <lineage>
        <taxon>Eukaryota</taxon>
        <taxon>Metazoa</taxon>
        <taxon>Chordata</taxon>
        <taxon>Craniata</taxon>
        <taxon>Vertebrata</taxon>
        <taxon>Euteleostomi</taxon>
        <taxon>Amphibia</taxon>
        <taxon>Batrachia</taxon>
        <taxon>Anura</taxon>
        <taxon>Neobatrachia</taxon>
        <taxon>Ranoidea</taxon>
        <taxon>Ranidae</taxon>
        <taxon>Staurois</taxon>
    </lineage>
</organism>
<keyword evidence="3" id="KW-1185">Reference proteome</keyword>
<evidence type="ECO:0000313" key="3">
    <source>
        <dbReference type="Proteomes" id="UP001162483"/>
    </source>
</evidence>
<reference evidence="2" key="1">
    <citation type="submission" date="2023-05" db="EMBL/GenBank/DDBJ databases">
        <authorList>
            <person name="Stuckert A."/>
        </authorList>
    </citation>
    <scope>NUCLEOTIDE SEQUENCE</scope>
</reference>
<dbReference type="EMBL" id="CATNWA010000062">
    <property type="protein sequence ID" value="CAI9532505.1"/>
    <property type="molecule type" value="Genomic_DNA"/>
</dbReference>